<proteinExistence type="predicted"/>
<keyword evidence="3" id="KW-1185">Reference proteome</keyword>
<feature type="compositionally biased region" description="Polar residues" evidence="1">
    <location>
        <begin position="13"/>
        <end position="22"/>
    </location>
</feature>
<organism evidence="2 3">
    <name type="scientific">Portunus trituberculatus</name>
    <name type="common">Swimming crab</name>
    <name type="synonym">Neptunus trituberculatus</name>
    <dbReference type="NCBI Taxonomy" id="210409"/>
    <lineage>
        <taxon>Eukaryota</taxon>
        <taxon>Metazoa</taxon>
        <taxon>Ecdysozoa</taxon>
        <taxon>Arthropoda</taxon>
        <taxon>Crustacea</taxon>
        <taxon>Multicrustacea</taxon>
        <taxon>Malacostraca</taxon>
        <taxon>Eumalacostraca</taxon>
        <taxon>Eucarida</taxon>
        <taxon>Decapoda</taxon>
        <taxon>Pleocyemata</taxon>
        <taxon>Brachyura</taxon>
        <taxon>Eubrachyura</taxon>
        <taxon>Portunoidea</taxon>
        <taxon>Portunidae</taxon>
        <taxon>Portuninae</taxon>
        <taxon>Portunus</taxon>
    </lineage>
</organism>
<sequence>MYNRVGGRDTRRSPQTNPPQLSLNVTELQHADRTWLQLQPTSEGLDAQCIRCQKDHKKRGSDAHERWWAVESWQQLMTSSKADAPQHHYHQTRSTTTASHQRQHSLLTSPNTRT</sequence>
<dbReference type="EMBL" id="VSRR010021617">
    <property type="protein sequence ID" value="MPC64081.1"/>
    <property type="molecule type" value="Genomic_DNA"/>
</dbReference>
<evidence type="ECO:0000313" key="2">
    <source>
        <dbReference type="EMBL" id="MPC64081.1"/>
    </source>
</evidence>
<reference evidence="2 3" key="1">
    <citation type="submission" date="2019-05" db="EMBL/GenBank/DDBJ databases">
        <title>Another draft genome of Portunus trituberculatus and its Hox gene families provides insights of decapod evolution.</title>
        <authorList>
            <person name="Jeong J.-H."/>
            <person name="Song I."/>
            <person name="Kim S."/>
            <person name="Choi T."/>
            <person name="Kim D."/>
            <person name="Ryu S."/>
            <person name="Kim W."/>
        </authorList>
    </citation>
    <scope>NUCLEOTIDE SEQUENCE [LARGE SCALE GENOMIC DNA]</scope>
    <source>
        <tissue evidence="2">Muscle</tissue>
    </source>
</reference>
<evidence type="ECO:0000313" key="3">
    <source>
        <dbReference type="Proteomes" id="UP000324222"/>
    </source>
</evidence>
<feature type="region of interest" description="Disordered" evidence="1">
    <location>
        <begin position="1"/>
        <end position="22"/>
    </location>
</feature>
<feature type="compositionally biased region" description="Polar residues" evidence="1">
    <location>
        <begin position="92"/>
        <end position="114"/>
    </location>
</feature>
<name>A0A5B7GUY0_PORTR</name>
<accession>A0A5B7GUY0</accession>
<dbReference type="AlphaFoldDB" id="A0A5B7GUY0"/>
<feature type="region of interest" description="Disordered" evidence="1">
    <location>
        <begin position="78"/>
        <end position="114"/>
    </location>
</feature>
<protein>
    <submittedName>
        <fullName evidence="2">Uncharacterized protein</fullName>
    </submittedName>
</protein>
<feature type="compositionally biased region" description="Basic and acidic residues" evidence="1">
    <location>
        <begin position="1"/>
        <end position="12"/>
    </location>
</feature>
<dbReference type="Proteomes" id="UP000324222">
    <property type="component" value="Unassembled WGS sequence"/>
</dbReference>
<evidence type="ECO:0000256" key="1">
    <source>
        <dbReference type="SAM" id="MobiDB-lite"/>
    </source>
</evidence>
<gene>
    <name evidence="2" type="ORF">E2C01_058191</name>
</gene>
<comment type="caution">
    <text evidence="2">The sequence shown here is derived from an EMBL/GenBank/DDBJ whole genome shotgun (WGS) entry which is preliminary data.</text>
</comment>